<dbReference type="InterPro" id="IPR005658">
    <property type="entry name" value="Prot_inh_ecotin"/>
</dbReference>
<dbReference type="AlphaFoldDB" id="F0SA18"/>
<reference evidence="4" key="2">
    <citation type="submission" date="2011-02" db="EMBL/GenBank/DDBJ databases">
        <title>The complete genome of Pedobacter saltans DSM 12145.</title>
        <authorList>
            <consortium name="US DOE Joint Genome Institute (JGI-PGF)"/>
            <person name="Lucas S."/>
            <person name="Copeland A."/>
            <person name="Lapidus A."/>
            <person name="Bruce D."/>
            <person name="Goodwin L."/>
            <person name="Pitluck S."/>
            <person name="Kyrpides N."/>
            <person name="Mavromatis K."/>
            <person name="Pagani I."/>
            <person name="Ivanova N."/>
            <person name="Ovchinnikova G."/>
            <person name="Lu M."/>
            <person name="Detter J.C."/>
            <person name="Han C."/>
            <person name="Land M."/>
            <person name="Hauser L."/>
            <person name="Markowitz V."/>
            <person name="Cheng J.-F."/>
            <person name="Hugenholtz P."/>
            <person name="Woyke T."/>
            <person name="Wu D."/>
            <person name="Tindall B."/>
            <person name="Pomrenke H.G."/>
            <person name="Brambilla E."/>
            <person name="Klenk H.-P."/>
            <person name="Eisen J.A."/>
        </authorList>
    </citation>
    <scope>NUCLEOTIDE SEQUENCE [LARGE SCALE GENOMIC DNA]</scope>
    <source>
        <strain evidence="4">ATCC 51119 / DSM 12145 / JCM 21818 / LMG 10337 / NBRC 100064 / NCIMB 13643</strain>
    </source>
</reference>
<evidence type="ECO:0000313" key="4">
    <source>
        <dbReference type="Proteomes" id="UP000000310"/>
    </source>
</evidence>
<dbReference type="PANTHER" id="PTHR35890:SF3">
    <property type="entry name" value="ECOTIN"/>
    <property type="match status" value="1"/>
</dbReference>
<gene>
    <name evidence="3" type="ordered locus">Pedsa_3043</name>
</gene>
<feature type="chain" id="PRO_5003260250" evidence="2">
    <location>
        <begin position="25"/>
        <end position="167"/>
    </location>
</feature>
<dbReference type="Proteomes" id="UP000000310">
    <property type="component" value="Chromosome"/>
</dbReference>
<dbReference type="eggNOG" id="COG4574">
    <property type="taxonomic scope" value="Bacteria"/>
</dbReference>
<dbReference type="SUPFAM" id="SSF49772">
    <property type="entry name" value="Ecotin, trypsin inhibitor"/>
    <property type="match status" value="1"/>
</dbReference>
<dbReference type="OrthoDB" id="997196at2"/>
<name>F0SA18_PSESL</name>
<dbReference type="STRING" id="762903.Pedsa_3043"/>
<evidence type="ECO:0000256" key="2">
    <source>
        <dbReference type="SAM" id="SignalP"/>
    </source>
</evidence>
<dbReference type="KEGG" id="psn:Pedsa_3043"/>
<keyword evidence="4" id="KW-1185">Reference proteome</keyword>
<dbReference type="RefSeq" id="WP_013634067.1">
    <property type="nucleotide sequence ID" value="NC_015177.1"/>
</dbReference>
<dbReference type="EMBL" id="CP002545">
    <property type="protein sequence ID" value="ADY53582.1"/>
    <property type="molecule type" value="Genomic_DNA"/>
</dbReference>
<accession>F0SA18</accession>
<dbReference type="GO" id="GO:0004867">
    <property type="term" value="F:serine-type endopeptidase inhibitor activity"/>
    <property type="evidence" value="ECO:0007669"/>
    <property type="project" value="InterPro"/>
</dbReference>
<dbReference type="PANTHER" id="PTHR35890">
    <property type="match status" value="1"/>
</dbReference>
<keyword evidence="2" id="KW-0732">Signal</keyword>
<feature type="signal peptide" evidence="2">
    <location>
        <begin position="1"/>
        <end position="24"/>
    </location>
</feature>
<organism evidence="3 4">
    <name type="scientific">Pseudopedobacter saltans (strain ATCC 51119 / DSM 12145 / JCM 21818 / CCUG 39354 / LMG 10337 / NBRC 100064 / NCIMB 13643)</name>
    <name type="common">Pedobacter saltans</name>
    <dbReference type="NCBI Taxonomy" id="762903"/>
    <lineage>
        <taxon>Bacteria</taxon>
        <taxon>Pseudomonadati</taxon>
        <taxon>Bacteroidota</taxon>
        <taxon>Sphingobacteriia</taxon>
        <taxon>Sphingobacteriales</taxon>
        <taxon>Sphingobacteriaceae</taxon>
        <taxon>Pseudopedobacter</taxon>
    </lineage>
</organism>
<protein>
    <submittedName>
        <fullName evidence="3">Proteinase inhibitor I11 ecotin</fullName>
    </submittedName>
</protein>
<dbReference type="Gene3D" id="2.60.40.550">
    <property type="entry name" value="Ecotin"/>
    <property type="match status" value="1"/>
</dbReference>
<dbReference type="Pfam" id="PF03974">
    <property type="entry name" value="Ecotin"/>
    <property type="match status" value="1"/>
</dbReference>
<sequence>MRNQTFKKLTLVLSLVGLTTAIMAQNTILKQDLSIYPKPEKGYKQMVIEVPYSKADNNKRIEFTIGKWMEVDGCNSFGLQGELEKKDLQGWGYNYYVFKTKGNVISTQMACPGQPRRHLFVSGQREFVNYNGQLPIVIYVPEEYEVQFKIFKAEEDIYQAAEVRQKK</sequence>
<evidence type="ECO:0000256" key="1">
    <source>
        <dbReference type="ARBA" id="ARBA00010558"/>
    </source>
</evidence>
<dbReference type="MEROPS" id="I11.001"/>
<dbReference type="HOGENOM" id="CLU_111565_0_0_10"/>
<dbReference type="InterPro" id="IPR036198">
    <property type="entry name" value="Ecotin_sf"/>
</dbReference>
<comment type="similarity">
    <text evidence="1">Belongs to the protease inhibitor I11 (ecotin) family.</text>
</comment>
<reference evidence="3 4" key="1">
    <citation type="journal article" date="2011" name="Stand. Genomic Sci.">
        <title>Complete genome sequence of the gliding, heparinolytic Pedobacter saltans type strain (113).</title>
        <authorList>
            <person name="Liolios K."/>
            <person name="Sikorski J."/>
            <person name="Lu M."/>
            <person name="Nolan M."/>
            <person name="Lapidus A."/>
            <person name="Lucas S."/>
            <person name="Hammon N."/>
            <person name="Deshpande S."/>
            <person name="Cheng J.F."/>
            <person name="Tapia R."/>
            <person name="Han C."/>
            <person name="Goodwin L."/>
            <person name="Pitluck S."/>
            <person name="Huntemann M."/>
            <person name="Ivanova N."/>
            <person name="Pagani I."/>
            <person name="Mavromatis K."/>
            <person name="Ovchinikova G."/>
            <person name="Pati A."/>
            <person name="Chen A."/>
            <person name="Palaniappan K."/>
            <person name="Land M."/>
            <person name="Hauser L."/>
            <person name="Brambilla E.M."/>
            <person name="Kotsyurbenko O."/>
            <person name="Rohde M."/>
            <person name="Tindall B.J."/>
            <person name="Abt B."/>
            <person name="Goker M."/>
            <person name="Detter J.C."/>
            <person name="Woyke T."/>
            <person name="Bristow J."/>
            <person name="Eisen J.A."/>
            <person name="Markowitz V."/>
            <person name="Hugenholtz P."/>
            <person name="Klenk H.P."/>
            <person name="Kyrpides N.C."/>
        </authorList>
    </citation>
    <scope>NUCLEOTIDE SEQUENCE [LARGE SCALE GENOMIC DNA]</scope>
    <source>
        <strain evidence="4">ATCC 51119 / DSM 12145 / JCM 21818 / LMG 10337 / NBRC 100064 / NCIMB 13643</strain>
    </source>
</reference>
<proteinExistence type="inferred from homology"/>
<evidence type="ECO:0000313" key="3">
    <source>
        <dbReference type="EMBL" id="ADY53582.1"/>
    </source>
</evidence>